<dbReference type="OMA" id="KNTAMNT"/>
<reference evidence="3" key="1">
    <citation type="journal article" date="2011" name="Genome Res.">
        <title>Phylogeny-wide analysis of social amoeba genomes highlights ancient origins for complex intercellular communication.</title>
        <authorList>
            <person name="Heidel A.J."/>
            <person name="Lawal H.M."/>
            <person name="Felder M."/>
            <person name="Schilde C."/>
            <person name="Helps N.R."/>
            <person name="Tunggal B."/>
            <person name="Rivero F."/>
            <person name="John U."/>
            <person name="Schleicher M."/>
            <person name="Eichinger L."/>
            <person name="Platzer M."/>
            <person name="Noegel A.A."/>
            <person name="Schaap P."/>
            <person name="Gloeckner G."/>
        </authorList>
    </citation>
    <scope>NUCLEOTIDE SEQUENCE [LARGE SCALE GENOMIC DNA]</scope>
    <source>
        <strain evidence="3">SH3</strain>
    </source>
</reference>
<accession>F4Q6M9</accession>
<feature type="region of interest" description="Disordered" evidence="1">
    <location>
        <begin position="124"/>
        <end position="202"/>
    </location>
</feature>
<dbReference type="EMBL" id="GL883023">
    <property type="protein sequence ID" value="EGG16539.1"/>
    <property type="molecule type" value="Genomic_DNA"/>
</dbReference>
<feature type="compositionally biased region" description="Acidic residues" evidence="1">
    <location>
        <begin position="171"/>
        <end position="202"/>
    </location>
</feature>
<evidence type="ECO:0000256" key="1">
    <source>
        <dbReference type="SAM" id="MobiDB-lite"/>
    </source>
</evidence>
<sequence length="202" mass="23554">MDSDRLSELYQMFQHAKRQEKISKNVIKGKRILAKRLNIARGRPFYPARIHRKAASQPLVVRNTAFNALNNGDISGYDIIVKMADVKKRDEGAKMRVFMQNIMKQYGMEAFQNALLQNGVDENYNEDEDEDFEPPSDEDEDDSQDEEEEESGSEEEEEEEQQKQQTNGFLVEEEEFDEVDDDDQDSDEFDSDDEDLDQTDEF</sequence>
<evidence type="ECO:0000313" key="3">
    <source>
        <dbReference type="Proteomes" id="UP000007797"/>
    </source>
</evidence>
<keyword evidence="3" id="KW-1185">Reference proteome</keyword>
<gene>
    <name evidence="2" type="ORF">DFA_09083</name>
</gene>
<feature type="compositionally biased region" description="Acidic residues" evidence="1">
    <location>
        <begin position="124"/>
        <end position="160"/>
    </location>
</feature>
<evidence type="ECO:0000313" key="2">
    <source>
        <dbReference type="EMBL" id="EGG16539.1"/>
    </source>
</evidence>
<dbReference type="RefSeq" id="XP_004354939.1">
    <property type="nucleotide sequence ID" value="XM_004354887.1"/>
</dbReference>
<dbReference type="GeneID" id="14868437"/>
<dbReference type="OrthoDB" id="20009at2759"/>
<dbReference type="Proteomes" id="UP000007797">
    <property type="component" value="Unassembled WGS sequence"/>
</dbReference>
<organism evidence="2 3">
    <name type="scientific">Cavenderia fasciculata</name>
    <name type="common">Slime mold</name>
    <name type="synonym">Dictyostelium fasciculatum</name>
    <dbReference type="NCBI Taxonomy" id="261658"/>
    <lineage>
        <taxon>Eukaryota</taxon>
        <taxon>Amoebozoa</taxon>
        <taxon>Evosea</taxon>
        <taxon>Eumycetozoa</taxon>
        <taxon>Dictyostelia</taxon>
        <taxon>Acytosteliales</taxon>
        <taxon>Cavenderiaceae</taxon>
        <taxon>Cavenderia</taxon>
    </lineage>
</organism>
<dbReference type="KEGG" id="dfa:DFA_09083"/>
<proteinExistence type="predicted"/>
<protein>
    <submittedName>
        <fullName evidence="2">Uncharacterized protein</fullName>
    </submittedName>
</protein>
<dbReference type="AlphaFoldDB" id="F4Q6M9"/>
<name>F4Q6M9_CACFS</name>